<evidence type="ECO:0000256" key="6">
    <source>
        <dbReference type="SAM" id="MobiDB-lite"/>
    </source>
</evidence>
<sequence length="402" mass="42194">MKALVKYADADGALEVRDVPEPVAGPGTVLVRVHTVGVCGSDIHMWHNTQSKSSKGVLPITLGHESAGVVAAVGDGVTGWSVGDRVVCETAASICGVCGLCRSGRYNLCPWREGYGLKRDGAMAEYVVAEPRVLHRIPDNVSFETASMTEPYAVAYNAVVERAPVSPGDLVVVQGAGTIGILALQMAILRGAATTVVLGTEIDTHRLEKAKRLGADHVVDISRQDPAEVVSGLHDGLGADLVVDATGVSAALRQSMELVRPAGAIAKVGWGPQPLGFTLDPLVKKAVTLYGCYSHTWNTWENVLRLFSQGKFRPELILGGVYAIERWEEAFSAMQRGDNVKSALRMPFGFEDSGPLGGESHSGGSLDSGSPIRGSLSDESLSGGSPAAGFRAAGFRTGETTS</sequence>
<dbReference type="PANTHER" id="PTHR43401:SF2">
    <property type="entry name" value="L-THREONINE 3-DEHYDROGENASE"/>
    <property type="match status" value="1"/>
</dbReference>
<dbReference type="SMART" id="SM00829">
    <property type="entry name" value="PKS_ER"/>
    <property type="match status" value="1"/>
</dbReference>
<dbReference type="PANTHER" id="PTHR43401">
    <property type="entry name" value="L-THREONINE 3-DEHYDROGENASE"/>
    <property type="match status" value="1"/>
</dbReference>
<evidence type="ECO:0000256" key="1">
    <source>
        <dbReference type="ARBA" id="ARBA00001947"/>
    </source>
</evidence>
<dbReference type="InterPro" id="IPR011032">
    <property type="entry name" value="GroES-like_sf"/>
</dbReference>
<evidence type="ECO:0000313" key="9">
    <source>
        <dbReference type="Proteomes" id="UP001501251"/>
    </source>
</evidence>
<name>A0ABP8B2Y9_9ACTN</name>
<dbReference type="InterPro" id="IPR050129">
    <property type="entry name" value="Zn_alcohol_dh"/>
</dbReference>
<dbReference type="CDD" id="cd08258">
    <property type="entry name" value="Zn_ADH4"/>
    <property type="match status" value="1"/>
</dbReference>
<evidence type="ECO:0000313" key="8">
    <source>
        <dbReference type="EMBL" id="GAA4196808.1"/>
    </source>
</evidence>
<dbReference type="SUPFAM" id="SSF51735">
    <property type="entry name" value="NAD(P)-binding Rossmann-fold domains"/>
    <property type="match status" value="1"/>
</dbReference>
<comment type="similarity">
    <text evidence="5">Belongs to the zinc-containing alcohol dehydrogenase family.</text>
</comment>
<dbReference type="InterPro" id="IPR020843">
    <property type="entry name" value="ER"/>
</dbReference>
<dbReference type="RefSeq" id="WP_344919954.1">
    <property type="nucleotide sequence ID" value="NZ_BAABAQ010000008.1"/>
</dbReference>
<evidence type="ECO:0000256" key="4">
    <source>
        <dbReference type="ARBA" id="ARBA00023002"/>
    </source>
</evidence>
<comment type="cofactor">
    <cofactor evidence="1 5">
        <name>Zn(2+)</name>
        <dbReference type="ChEBI" id="CHEBI:29105"/>
    </cofactor>
</comment>
<organism evidence="8 9">
    <name type="scientific">Streptosporangium oxazolinicum</name>
    <dbReference type="NCBI Taxonomy" id="909287"/>
    <lineage>
        <taxon>Bacteria</taxon>
        <taxon>Bacillati</taxon>
        <taxon>Actinomycetota</taxon>
        <taxon>Actinomycetes</taxon>
        <taxon>Streptosporangiales</taxon>
        <taxon>Streptosporangiaceae</taxon>
        <taxon>Streptosporangium</taxon>
    </lineage>
</organism>
<feature type="domain" description="Enoyl reductase (ER)" evidence="7">
    <location>
        <begin position="12"/>
        <end position="344"/>
    </location>
</feature>
<keyword evidence="2 5" id="KW-0479">Metal-binding</keyword>
<comment type="caution">
    <text evidence="8">The sequence shown here is derived from an EMBL/GenBank/DDBJ whole genome shotgun (WGS) entry which is preliminary data.</text>
</comment>
<dbReference type="PROSITE" id="PS00059">
    <property type="entry name" value="ADH_ZINC"/>
    <property type="match status" value="1"/>
</dbReference>
<dbReference type="EMBL" id="BAABAQ010000008">
    <property type="protein sequence ID" value="GAA4196808.1"/>
    <property type="molecule type" value="Genomic_DNA"/>
</dbReference>
<dbReference type="Proteomes" id="UP001501251">
    <property type="component" value="Unassembled WGS sequence"/>
</dbReference>
<dbReference type="Gene3D" id="3.40.50.720">
    <property type="entry name" value="NAD(P)-binding Rossmann-like Domain"/>
    <property type="match status" value="1"/>
</dbReference>
<evidence type="ECO:0000256" key="2">
    <source>
        <dbReference type="ARBA" id="ARBA00022723"/>
    </source>
</evidence>
<dbReference type="SUPFAM" id="SSF50129">
    <property type="entry name" value="GroES-like"/>
    <property type="match status" value="1"/>
</dbReference>
<dbReference type="InterPro" id="IPR036291">
    <property type="entry name" value="NAD(P)-bd_dom_sf"/>
</dbReference>
<keyword evidence="4" id="KW-0560">Oxidoreductase</keyword>
<proteinExistence type="inferred from homology"/>
<feature type="compositionally biased region" description="Low complexity" evidence="6">
    <location>
        <begin position="374"/>
        <end position="396"/>
    </location>
</feature>
<dbReference type="InterPro" id="IPR002328">
    <property type="entry name" value="ADH_Zn_CS"/>
</dbReference>
<evidence type="ECO:0000259" key="7">
    <source>
        <dbReference type="SMART" id="SM00829"/>
    </source>
</evidence>
<reference evidence="9" key="1">
    <citation type="journal article" date="2019" name="Int. J. Syst. Evol. Microbiol.">
        <title>The Global Catalogue of Microorganisms (GCM) 10K type strain sequencing project: providing services to taxonomists for standard genome sequencing and annotation.</title>
        <authorList>
            <consortium name="The Broad Institute Genomics Platform"/>
            <consortium name="The Broad Institute Genome Sequencing Center for Infectious Disease"/>
            <person name="Wu L."/>
            <person name="Ma J."/>
        </authorList>
    </citation>
    <scope>NUCLEOTIDE SEQUENCE [LARGE SCALE GENOMIC DNA]</scope>
    <source>
        <strain evidence="9">JCM 17388</strain>
    </source>
</reference>
<feature type="region of interest" description="Disordered" evidence="6">
    <location>
        <begin position="356"/>
        <end position="402"/>
    </location>
</feature>
<protein>
    <submittedName>
        <fullName evidence="8">Zinc-binding dehydrogenase</fullName>
    </submittedName>
</protein>
<keyword evidence="3 5" id="KW-0862">Zinc</keyword>
<gene>
    <name evidence="8" type="ORF">GCM10022252_44730</name>
</gene>
<dbReference type="Pfam" id="PF00107">
    <property type="entry name" value="ADH_zinc_N"/>
    <property type="match status" value="1"/>
</dbReference>
<evidence type="ECO:0000256" key="3">
    <source>
        <dbReference type="ARBA" id="ARBA00022833"/>
    </source>
</evidence>
<dbReference type="Pfam" id="PF08240">
    <property type="entry name" value="ADH_N"/>
    <property type="match status" value="1"/>
</dbReference>
<dbReference type="InterPro" id="IPR013154">
    <property type="entry name" value="ADH-like_N"/>
</dbReference>
<evidence type="ECO:0000256" key="5">
    <source>
        <dbReference type="RuleBase" id="RU361277"/>
    </source>
</evidence>
<dbReference type="InterPro" id="IPR013149">
    <property type="entry name" value="ADH-like_C"/>
</dbReference>
<accession>A0ABP8B2Y9</accession>
<keyword evidence="9" id="KW-1185">Reference proteome</keyword>
<dbReference type="Gene3D" id="3.90.180.10">
    <property type="entry name" value="Medium-chain alcohol dehydrogenases, catalytic domain"/>
    <property type="match status" value="1"/>
</dbReference>